<evidence type="ECO:0000256" key="6">
    <source>
        <dbReference type="ARBA" id="ARBA00022917"/>
    </source>
</evidence>
<dbReference type="Gene3D" id="3.40.120.10">
    <property type="entry name" value="Alpha-D-Glucose-1,6-Bisphosphate, subunit A, domain 3"/>
    <property type="match status" value="3"/>
</dbReference>
<dbReference type="InterPro" id="IPR029044">
    <property type="entry name" value="Nucleotide-diphossugar_trans"/>
</dbReference>
<dbReference type="Pfam" id="PF02879">
    <property type="entry name" value="PGM_PMM_II"/>
    <property type="match status" value="1"/>
</dbReference>
<dbReference type="Gene3D" id="3.90.550.10">
    <property type="entry name" value="Spore Coat Polysaccharide Biosynthesis Protein SpsA, Chain A"/>
    <property type="match status" value="1"/>
</dbReference>
<dbReference type="InterPro" id="IPR011004">
    <property type="entry name" value="Trimer_LpxA-like_sf"/>
</dbReference>
<dbReference type="InterPro" id="IPR036900">
    <property type="entry name" value="A-D-PHexomutase_C_sf"/>
</dbReference>
<evidence type="ECO:0000256" key="5">
    <source>
        <dbReference type="ARBA" id="ARBA00022553"/>
    </source>
</evidence>
<dbReference type="Pfam" id="PF25084">
    <property type="entry name" value="LbH_EIF2B"/>
    <property type="match status" value="1"/>
</dbReference>
<dbReference type="SUPFAM" id="SSF53738">
    <property type="entry name" value="Phosphoglucomutase, first 3 domains"/>
    <property type="match status" value="2"/>
</dbReference>
<dbReference type="SUPFAM" id="SSF53448">
    <property type="entry name" value="Nucleotide-diphospho-sugar transferases"/>
    <property type="match status" value="1"/>
</dbReference>
<evidence type="ECO:0000256" key="2">
    <source>
        <dbReference type="ARBA" id="ARBA00010231"/>
    </source>
</evidence>
<evidence type="ECO:0000313" key="13">
    <source>
        <dbReference type="Proteomes" id="UP000738376"/>
    </source>
</evidence>
<reference evidence="12 13" key="1">
    <citation type="submission" date="2020-03" db="EMBL/GenBank/DDBJ databases">
        <title>Draft Genome Sequence of 2-Methylisoborneol Producing Pseudanabaena yagii Strain GIHE-NHR1 Isolated from North Han River in South Korea.</title>
        <authorList>
            <person name="Jeong J."/>
        </authorList>
    </citation>
    <scope>NUCLEOTIDE SEQUENCE [LARGE SCALE GENOMIC DNA]</scope>
    <source>
        <strain evidence="12 13">GIHE-NHR1</strain>
    </source>
</reference>
<evidence type="ECO:0000256" key="1">
    <source>
        <dbReference type="ARBA" id="ARBA00004514"/>
    </source>
</evidence>
<feature type="domain" description="Alpha-D-phosphohexomutase alpha/beta/alpha" evidence="10">
    <location>
        <begin position="648"/>
        <end position="744"/>
    </location>
</feature>
<keyword evidence="12" id="KW-0808">Transferase</keyword>
<keyword evidence="3" id="KW-0963">Cytoplasm</keyword>
<dbReference type="InterPro" id="IPR005846">
    <property type="entry name" value="A-D-PHexomutase_a/b/a-III"/>
</dbReference>
<dbReference type="InterPro" id="IPR016055">
    <property type="entry name" value="A-D-PHexomutase_a/b/a-I/II/III"/>
</dbReference>
<comment type="caution">
    <text evidence="12">The sequence shown here is derived from an EMBL/GenBank/DDBJ whole genome shotgun (WGS) entry which is preliminary data.</text>
</comment>
<dbReference type="Pfam" id="PF02880">
    <property type="entry name" value="PGM_PMM_III"/>
    <property type="match status" value="1"/>
</dbReference>
<dbReference type="InterPro" id="IPR005835">
    <property type="entry name" value="NTP_transferase_dom"/>
</dbReference>
<dbReference type="Pfam" id="PF00483">
    <property type="entry name" value="NTP_transferase"/>
    <property type="match status" value="1"/>
</dbReference>
<feature type="domain" description="Alpha-D-phosphohexomutase alpha/beta/alpha" evidence="9">
    <location>
        <begin position="533"/>
        <end position="632"/>
    </location>
</feature>
<dbReference type="EMBL" id="JAAVJL010000002">
    <property type="protein sequence ID" value="NMF59859.1"/>
    <property type="molecule type" value="Genomic_DNA"/>
</dbReference>
<protein>
    <submittedName>
        <fullName evidence="12">Mannose-1-phosphate guanylyltransferase</fullName>
    </submittedName>
</protein>
<dbReference type="Gene3D" id="2.160.10.10">
    <property type="entry name" value="Hexapeptide repeat proteins"/>
    <property type="match status" value="1"/>
</dbReference>
<keyword evidence="5" id="KW-0597">Phosphoprotein</keyword>
<feature type="domain" description="Alpha-D-phosphohexomutase alpha/beta/alpha" evidence="8">
    <location>
        <begin position="383"/>
        <end position="514"/>
    </location>
</feature>
<dbReference type="InterPro" id="IPR056764">
    <property type="entry name" value="LbH_EIF2B3/5"/>
</dbReference>
<evidence type="ECO:0000259" key="10">
    <source>
        <dbReference type="Pfam" id="PF02880"/>
    </source>
</evidence>
<dbReference type="Pfam" id="PF02878">
    <property type="entry name" value="PGM_PMM_I"/>
    <property type="match status" value="1"/>
</dbReference>
<evidence type="ECO:0000256" key="3">
    <source>
        <dbReference type="ARBA" id="ARBA00022490"/>
    </source>
</evidence>
<organism evidence="12 13">
    <name type="scientific">Pseudanabaena yagii GIHE-NHR1</name>
    <dbReference type="NCBI Taxonomy" id="2722753"/>
    <lineage>
        <taxon>Bacteria</taxon>
        <taxon>Bacillati</taxon>
        <taxon>Cyanobacteriota</taxon>
        <taxon>Cyanophyceae</taxon>
        <taxon>Pseudanabaenales</taxon>
        <taxon>Pseudanabaenaceae</taxon>
        <taxon>Pseudanabaena</taxon>
        <taxon>Pseudanabaena yagii</taxon>
    </lineage>
</organism>
<gene>
    <name evidence="12" type="ORF">HC246_17995</name>
</gene>
<comment type="similarity">
    <text evidence="2">Belongs to the phosphohexose mutase family.</text>
</comment>
<keyword evidence="13" id="KW-1185">Reference proteome</keyword>
<proteinExistence type="inferred from homology"/>
<dbReference type="PANTHER" id="PTHR22572">
    <property type="entry name" value="SUGAR-1-PHOSPHATE GUANYL TRANSFERASE"/>
    <property type="match status" value="1"/>
</dbReference>
<dbReference type="RefSeq" id="WP_169364833.1">
    <property type="nucleotide sequence ID" value="NZ_JAAVJL010000002.1"/>
</dbReference>
<sequence>MRAVLMAGGSGTRLRPLTCDLPKPMVSVLNRPITEHILNLLKRHGIREVIATLHYLPDVIREHFGDGSDFGVNMMYVVEEDQPLGTAGCVKNVESLLDSTFIVISGDSITDFDLTAAIKFHRAKKSQATLILRRVSDPLAFGVVITDEEDRIQRFLEKPSTSEIFSDTVNTGIYILEPEVLSFLPANEPSDFSNELFPMLLAKGVPMFGYIASGYWCDIGSLEAYRQAQYDAIRGRVHLDLDYVQLRTGLWIGKHTVISPTVQIEPPVLIGSNCSIGDRTKISAGTVIGDRVTIGSDCDLQRPIIGNSAMISEECHLWACTISRNARISRRVHVMEGAVVGSNSVIGEEARVFPNVRIWPSKHVEAGATLTTNLIWGAMASRNLFGQHSVSGLANVDITPEFAVKLGAAYGATLRPNSHVMVSRDQRTICRMLTRSLISGLMSVGINVENLEATAIPISRFIAPSLGVVGGIHVRVHPDRNDCVMIEFLDANGININKAGEKKIEGTFFKEDFRRSRIEEIGEISYPTRVLDYYNSGFAKNLDVEAIRYSDCKKIVIDYVYAVSGAVLPRILGKFSTDVVVLNASLNEIAPAPVDREKMLTQLTDVVKAVRANFGVQVFANGEKFILIDELGKPIRDEVLTGLMVEMALMSKNGGTVVVPVSASGMVELIAEKHGGKVIRTKANPTALMATCHSTEGVVLGGAADMGFIFPQLHPGFDAMFSIAKIMEWITLQKRSLSQVRTHLPRCHFRQQTVRCPWSIKGTLMRHLVESYGRERMELIDGVKIFYSDRDWVLVLPDAGDPLVHVFSNGFDTPLSNGQAWAEHQLQEVCSHIEGFCKLQIALSKDSVLLDN</sequence>
<dbReference type="Proteomes" id="UP000738376">
    <property type="component" value="Unassembled WGS sequence"/>
</dbReference>
<keyword evidence="4" id="KW-0396">Initiation factor</keyword>
<accession>A0ABX1LYQ7</accession>
<dbReference type="InterPro" id="IPR050486">
    <property type="entry name" value="Mannose-1P_guanyltransferase"/>
</dbReference>
<comment type="subcellular location">
    <subcellularLocation>
        <location evidence="1">Cytoplasm</location>
        <location evidence="1">Cytosol</location>
    </subcellularLocation>
</comment>
<evidence type="ECO:0000256" key="4">
    <source>
        <dbReference type="ARBA" id="ARBA00022540"/>
    </source>
</evidence>
<dbReference type="InterPro" id="IPR005845">
    <property type="entry name" value="A-D-PHexomutase_a/b/a-II"/>
</dbReference>
<evidence type="ECO:0000259" key="7">
    <source>
        <dbReference type="Pfam" id="PF00483"/>
    </source>
</evidence>
<evidence type="ECO:0000259" key="8">
    <source>
        <dbReference type="Pfam" id="PF02878"/>
    </source>
</evidence>
<dbReference type="SUPFAM" id="SSF55957">
    <property type="entry name" value="Phosphoglucomutase, C-terminal domain"/>
    <property type="match status" value="1"/>
</dbReference>
<name>A0ABX1LYQ7_9CYAN</name>
<dbReference type="CDD" id="cd04181">
    <property type="entry name" value="NTP_transferase"/>
    <property type="match status" value="1"/>
</dbReference>
<evidence type="ECO:0000313" key="12">
    <source>
        <dbReference type="EMBL" id="NMF59859.1"/>
    </source>
</evidence>
<keyword evidence="6" id="KW-0648">Protein biosynthesis</keyword>
<dbReference type="InterPro" id="IPR005844">
    <property type="entry name" value="A-D-PHexomutase_a/b/a-I"/>
</dbReference>
<evidence type="ECO:0000259" key="11">
    <source>
        <dbReference type="Pfam" id="PF25084"/>
    </source>
</evidence>
<keyword evidence="12" id="KW-0548">Nucleotidyltransferase</keyword>
<feature type="domain" description="EIF2B subunit epsilon/gamma LbH" evidence="11">
    <location>
        <begin position="250"/>
        <end position="351"/>
    </location>
</feature>
<dbReference type="SUPFAM" id="SSF51161">
    <property type="entry name" value="Trimeric LpxA-like enzymes"/>
    <property type="match status" value="1"/>
</dbReference>
<evidence type="ECO:0000259" key="9">
    <source>
        <dbReference type="Pfam" id="PF02879"/>
    </source>
</evidence>
<dbReference type="CDD" id="cd05805">
    <property type="entry name" value="MPG1_transferase"/>
    <property type="match status" value="1"/>
</dbReference>
<dbReference type="GO" id="GO:0016779">
    <property type="term" value="F:nucleotidyltransferase activity"/>
    <property type="evidence" value="ECO:0007669"/>
    <property type="project" value="UniProtKB-KW"/>
</dbReference>
<feature type="domain" description="Nucleotidyl transferase" evidence="7">
    <location>
        <begin position="3"/>
        <end position="231"/>
    </location>
</feature>